<dbReference type="AlphaFoldDB" id="A0A6C0JUJ4"/>
<sequence>MEAAQAIKHGAPEVLRYNSHQILYEIELRTEDASIEHEDYMTFWIASHKDHDVASEMFEVFMNTCSTAYNLKDYEDIMTLYAWPAMIGAISTQNINILDYVRGYLDKETIEEELVTQYGSEKKDWPQTFLNMEQHI</sequence>
<dbReference type="InterPro" id="IPR045359">
    <property type="entry name" value="DUF5903"/>
</dbReference>
<dbReference type="EMBL" id="MN740701">
    <property type="protein sequence ID" value="QHU09033.1"/>
    <property type="molecule type" value="Genomic_DNA"/>
</dbReference>
<accession>A0A6C0JUJ4</accession>
<organism evidence="1">
    <name type="scientific">viral metagenome</name>
    <dbReference type="NCBI Taxonomy" id="1070528"/>
    <lineage>
        <taxon>unclassified sequences</taxon>
        <taxon>metagenomes</taxon>
        <taxon>organismal metagenomes</taxon>
    </lineage>
</organism>
<protein>
    <submittedName>
        <fullName evidence="1">Uncharacterized protein</fullName>
    </submittedName>
</protein>
<reference evidence="1" key="1">
    <citation type="journal article" date="2020" name="Nature">
        <title>Giant virus diversity and host interactions through global metagenomics.</title>
        <authorList>
            <person name="Schulz F."/>
            <person name="Roux S."/>
            <person name="Paez-Espino D."/>
            <person name="Jungbluth S."/>
            <person name="Walsh D.A."/>
            <person name="Denef V.J."/>
            <person name="McMahon K.D."/>
            <person name="Konstantinidis K.T."/>
            <person name="Eloe-Fadrosh E.A."/>
            <person name="Kyrpides N.C."/>
            <person name="Woyke T."/>
        </authorList>
    </citation>
    <scope>NUCLEOTIDE SEQUENCE</scope>
    <source>
        <strain evidence="1">GVMAG-S-1064190-84</strain>
    </source>
</reference>
<dbReference type="Pfam" id="PF19260">
    <property type="entry name" value="DUF5903"/>
    <property type="match status" value="1"/>
</dbReference>
<name>A0A6C0JUJ4_9ZZZZ</name>
<proteinExistence type="predicted"/>
<evidence type="ECO:0000313" key="1">
    <source>
        <dbReference type="EMBL" id="QHU09033.1"/>
    </source>
</evidence>